<evidence type="ECO:0000313" key="3">
    <source>
        <dbReference type="Proteomes" id="UP000318733"/>
    </source>
</evidence>
<evidence type="ECO:0000313" key="2">
    <source>
        <dbReference type="EMBL" id="TSJ38780.1"/>
    </source>
</evidence>
<dbReference type="EMBL" id="VLPK01000004">
    <property type="protein sequence ID" value="TSJ38780.1"/>
    <property type="molecule type" value="Genomic_DNA"/>
</dbReference>
<accession>A0A556MFY2</accession>
<evidence type="ECO:0008006" key="4">
    <source>
        <dbReference type="Google" id="ProtNLM"/>
    </source>
</evidence>
<organism evidence="2 3">
    <name type="scientific">Mucilaginibacter corticis</name>
    <dbReference type="NCBI Taxonomy" id="2597670"/>
    <lineage>
        <taxon>Bacteria</taxon>
        <taxon>Pseudomonadati</taxon>
        <taxon>Bacteroidota</taxon>
        <taxon>Sphingobacteriia</taxon>
        <taxon>Sphingobacteriales</taxon>
        <taxon>Sphingobacteriaceae</taxon>
        <taxon>Mucilaginibacter</taxon>
    </lineage>
</organism>
<feature type="signal peptide" evidence="1">
    <location>
        <begin position="1"/>
        <end position="22"/>
    </location>
</feature>
<keyword evidence="1" id="KW-0732">Signal</keyword>
<dbReference type="RefSeq" id="WP_144250061.1">
    <property type="nucleotide sequence ID" value="NZ_VLPK01000004.1"/>
</dbReference>
<gene>
    <name evidence="2" type="ORF">FO440_19950</name>
</gene>
<dbReference type="Proteomes" id="UP000318733">
    <property type="component" value="Unassembled WGS sequence"/>
</dbReference>
<reference evidence="2 3" key="1">
    <citation type="submission" date="2019-07" db="EMBL/GenBank/DDBJ databases">
        <authorList>
            <person name="Huq M.A."/>
        </authorList>
    </citation>
    <scope>NUCLEOTIDE SEQUENCE [LARGE SCALE GENOMIC DNA]</scope>
    <source>
        <strain evidence="2 3">MAH-19</strain>
    </source>
</reference>
<name>A0A556MFY2_9SPHI</name>
<sequence>MKTIKLAIATLILACGFQAASAQVHIGVSIGTPPPVYVAPPPVYHEVYYERPVVYRHVIVRPAYRPVYYHRGYYGRPYYRHAYYHPRYYRH</sequence>
<evidence type="ECO:0000256" key="1">
    <source>
        <dbReference type="SAM" id="SignalP"/>
    </source>
</evidence>
<feature type="chain" id="PRO_5021711116" description="Virulence factor" evidence="1">
    <location>
        <begin position="23"/>
        <end position="91"/>
    </location>
</feature>
<dbReference type="AlphaFoldDB" id="A0A556MFY2"/>
<comment type="caution">
    <text evidence="2">The sequence shown here is derived from an EMBL/GenBank/DDBJ whole genome shotgun (WGS) entry which is preliminary data.</text>
</comment>
<keyword evidence="3" id="KW-1185">Reference proteome</keyword>
<protein>
    <recommendedName>
        <fullName evidence="4">Virulence factor</fullName>
    </recommendedName>
</protein>
<proteinExistence type="predicted"/>